<reference evidence="5" key="1">
    <citation type="submission" date="2023-01" db="EMBL/GenBank/DDBJ databases">
        <title>Metagenome sequencing of chrysophaentin producing Chrysophaeum taylorii.</title>
        <authorList>
            <person name="Davison J."/>
            <person name="Bewley C."/>
        </authorList>
    </citation>
    <scope>NUCLEOTIDE SEQUENCE</scope>
    <source>
        <strain evidence="5">NIES-1699</strain>
    </source>
</reference>
<feature type="signal peptide" evidence="3">
    <location>
        <begin position="1"/>
        <end position="15"/>
    </location>
</feature>
<dbReference type="Gene3D" id="3.60.60.10">
    <property type="entry name" value="Penicillin V Acylase, Chain A"/>
    <property type="match status" value="1"/>
</dbReference>
<evidence type="ECO:0000313" key="5">
    <source>
        <dbReference type="EMBL" id="KAJ8599418.1"/>
    </source>
</evidence>
<accession>A0AAD7U792</accession>
<proteinExistence type="inferred from homology"/>
<gene>
    <name evidence="5" type="ORF">CTAYLR_007989</name>
</gene>
<dbReference type="Pfam" id="PF02275">
    <property type="entry name" value="CBAH"/>
    <property type="match status" value="1"/>
</dbReference>
<keyword evidence="6" id="KW-1185">Reference proteome</keyword>
<dbReference type="SUPFAM" id="SSF56235">
    <property type="entry name" value="N-terminal nucleophile aminohydrolases (Ntn hydrolases)"/>
    <property type="match status" value="1"/>
</dbReference>
<dbReference type="PANTHER" id="PTHR35527">
    <property type="entry name" value="CHOLOYLGLYCINE HYDROLASE"/>
    <property type="match status" value="1"/>
</dbReference>
<dbReference type="Proteomes" id="UP001230188">
    <property type="component" value="Unassembled WGS sequence"/>
</dbReference>
<dbReference type="GO" id="GO:0016787">
    <property type="term" value="F:hydrolase activity"/>
    <property type="evidence" value="ECO:0007669"/>
    <property type="project" value="UniProtKB-KW"/>
</dbReference>
<dbReference type="InterPro" id="IPR029132">
    <property type="entry name" value="CBAH/NAAA_C"/>
</dbReference>
<evidence type="ECO:0000259" key="4">
    <source>
        <dbReference type="Pfam" id="PF02275"/>
    </source>
</evidence>
<keyword evidence="2" id="KW-0378">Hydrolase</keyword>
<dbReference type="InterPro" id="IPR029055">
    <property type="entry name" value="Ntn_hydrolases_N"/>
</dbReference>
<dbReference type="PANTHER" id="PTHR35527:SF2">
    <property type="entry name" value="HYDROLASE"/>
    <property type="match status" value="1"/>
</dbReference>
<keyword evidence="3" id="KW-0732">Signal</keyword>
<dbReference type="EMBL" id="JAQMWT010000565">
    <property type="protein sequence ID" value="KAJ8599418.1"/>
    <property type="molecule type" value="Genomic_DNA"/>
</dbReference>
<comment type="similarity">
    <text evidence="1">Belongs to the peptidase C59 family.</text>
</comment>
<evidence type="ECO:0000256" key="3">
    <source>
        <dbReference type="SAM" id="SignalP"/>
    </source>
</evidence>
<dbReference type="AlphaFoldDB" id="A0AAD7U792"/>
<evidence type="ECO:0000256" key="1">
    <source>
        <dbReference type="ARBA" id="ARBA00006625"/>
    </source>
</evidence>
<organism evidence="5 6">
    <name type="scientific">Chrysophaeum taylorii</name>
    <dbReference type="NCBI Taxonomy" id="2483200"/>
    <lineage>
        <taxon>Eukaryota</taxon>
        <taxon>Sar</taxon>
        <taxon>Stramenopiles</taxon>
        <taxon>Ochrophyta</taxon>
        <taxon>Pelagophyceae</taxon>
        <taxon>Pelagomonadales</taxon>
        <taxon>Pelagomonadaceae</taxon>
        <taxon>Chrysophaeum</taxon>
    </lineage>
</organism>
<name>A0AAD7U792_9STRA</name>
<comment type="caution">
    <text evidence="5">The sequence shown here is derived from an EMBL/GenBank/DDBJ whole genome shotgun (WGS) entry which is preliminary data.</text>
</comment>
<evidence type="ECO:0000256" key="2">
    <source>
        <dbReference type="ARBA" id="ARBA00022801"/>
    </source>
</evidence>
<evidence type="ECO:0000313" key="6">
    <source>
        <dbReference type="Proteomes" id="UP001230188"/>
    </source>
</evidence>
<protein>
    <recommendedName>
        <fullName evidence="4">Choloylglycine hydrolase/NAAA C-terminal domain-containing protein</fullName>
    </recommendedName>
</protein>
<sequence length="370" mass="40806">MLLLPLVVVVGPATACTTVMLPFADDDDQLLVARSMELGLPYSWMDAWKINVWPRSEANAYGFVGVDFARDAPVLPHPLLYGLCEGMNEHGLTVSTQTLHQASYERANPARRDVRFSSFVALVLGSCRNVADVRVLLRHNVSIVGGDLAGQHWALADADGRAAIVECLNGNLYFHENVTDVGVLTNDPDYVWHLRHLNYYAAFPSSDPMETFAFPASSEIGVVPALLNRGAANLPGGYQPADRFVKAFLLKKLAYGRDDATKNLDFAVRLATGILNAVHIPVGAVAKTSPTDFLEFTNWAVLKVPSQRLFYYRSYEDMQWKQLDLTAVDFSSPNYDPINVFDGSGIERISFNNNNNIKNKVGGVTSLYES</sequence>
<feature type="chain" id="PRO_5042240384" description="Choloylglycine hydrolase/NAAA C-terminal domain-containing protein" evidence="3">
    <location>
        <begin position="16"/>
        <end position="370"/>
    </location>
</feature>
<feature type="domain" description="Choloylglycine hydrolase/NAAA C-terminal" evidence="4">
    <location>
        <begin position="16"/>
        <end position="330"/>
    </location>
</feature>
<dbReference type="InterPro" id="IPR052193">
    <property type="entry name" value="Peptidase_C59"/>
</dbReference>